<keyword evidence="11" id="KW-0902">Two-component regulatory system</keyword>
<dbReference type="CDD" id="cd00082">
    <property type="entry name" value="HisKA"/>
    <property type="match status" value="1"/>
</dbReference>
<feature type="transmembrane region" description="Helical" evidence="15">
    <location>
        <begin position="160"/>
        <end position="183"/>
    </location>
</feature>
<dbReference type="EMBL" id="FOUI01000009">
    <property type="protein sequence ID" value="SFM60772.1"/>
    <property type="molecule type" value="Genomic_DNA"/>
</dbReference>
<evidence type="ECO:0000259" key="16">
    <source>
        <dbReference type="PROSITE" id="PS50109"/>
    </source>
</evidence>
<dbReference type="InterPro" id="IPR001789">
    <property type="entry name" value="Sig_transdc_resp-reg_receiver"/>
</dbReference>
<dbReference type="PROSITE" id="PS50110">
    <property type="entry name" value="RESPONSE_REGULATORY"/>
    <property type="match status" value="1"/>
</dbReference>
<dbReference type="FunFam" id="3.30.565.10:FF:000078">
    <property type="entry name" value="Two-component sensor histidine kinase"/>
    <property type="match status" value="1"/>
</dbReference>
<evidence type="ECO:0000259" key="17">
    <source>
        <dbReference type="PROSITE" id="PS50110"/>
    </source>
</evidence>
<dbReference type="Pfam" id="PF00072">
    <property type="entry name" value="Response_reg"/>
    <property type="match status" value="1"/>
</dbReference>
<keyword evidence="4 13" id="KW-0597">Phosphoprotein</keyword>
<organism evidence="18 19">
    <name type="scientific">Halopseudomonas yangmingensis</name>
    <dbReference type="NCBI Taxonomy" id="1720063"/>
    <lineage>
        <taxon>Bacteria</taxon>
        <taxon>Pseudomonadati</taxon>
        <taxon>Pseudomonadota</taxon>
        <taxon>Gammaproteobacteria</taxon>
        <taxon>Pseudomonadales</taxon>
        <taxon>Pseudomonadaceae</taxon>
        <taxon>Halopseudomonas</taxon>
    </lineage>
</organism>
<dbReference type="Gene3D" id="1.10.287.130">
    <property type="match status" value="1"/>
</dbReference>
<dbReference type="RefSeq" id="WP_093476082.1">
    <property type="nucleotide sequence ID" value="NZ_FOUI01000009.1"/>
</dbReference>
<sequence length="783" mass="87596">MKIRLTDRLSFKQTRLGVLAAFGLGVLLGMLQVLLDYRAENAAIDREIVAQLNVSHGPASRIAYNIDAELAAELVNGLLRAPQLVKAEIIDNNGSALASVSRPMNDSRWRLISDLLFDSRRSYSSELQVNLLPGEILGKLHIEVDTFHQGATFLRRAGTVMLSAFVLSLALSLLLMGLFYRMLTQPLTQLISNLLGMDTASHRHSRLPCPAGHQRDEIGVLVEVINQQLQNIDVNLRQKLRAEERLRRYLDELEMIVEARTNELQLANSQLRSSNTELQESREQALQMARARSAFLATMSHEIRTPINGLLGMIGLVLDSPLDSEQRQQLTIAYDSGKVLVQLLNDILDLSKFEAGKLQLEHIDFNLPDLVEETLSLLSQNAGKHELELSCRIQPDFPHSLRGDPTRIRQVISNLLSNALKFTEHGEVAVELGCNREDDHYSVFIRISDTGIGIEADALGDIFNAFTQADVHITRRFGGTGLGLALCKSLTEAMHGYLSVESHPGKGSTFCVHLPLASGQTPDNAEPAPGFCSVLLFNRSDRRQGAILEELMRHWRLEVTRLDYQSDTPLQQIPLADVWIIDSPDLARRLSGIHSEIPRLLYCPYPKQLDSQQAQMLGIRQQLPAPPPRARLAAAIDSLLHAPDQSQAIATPQHKGNGQSLLLVEDNVVNQMVARGMLERMGYKVDIAAQGEEALQLLQRHDYPLVLMDCNMPVVDGYEATRRMRSDPRWKDIPVIALTANALQDDRLRCEEAGMNDYLTKPFNREDLQQILAHWLPNDNERQ</sequence>
<dbReference type="Gene3D" id="3.40.50.2300">
    <property type="match status" value="1"/>
</dbReference>
<dbReference type="InterPro" id="IPR036097">
    <property type="entry name" value="HisK_dim/P_sf"/>
</dbReference>
<dbReference type="InterPro" id="IPR003594">
    <property type="entry name" value="HATPase_dom"/>
</dbReference>
<proteinExistence type="predicted"/>
<comment type="subcellular location">
    <subcellularLocation>
        <location evidence="2">Membrane</location>
    </subcellularLocation>
</comment>
<evidence type="ECO:0000256" key="12">
    <source>
        <dbReference type="ARBA" id="ARBA00023136"/>
    </source>
</evidence>
<dbReference type="GO" id="GO:0000155">
    <property type="term" value="F:phosphorelay sensor kinase activity"/>
    <property type="evidence" value="ECO:0007669"/>
    <property type="project" value="InterPro"/>
</dbReference>
<dbReference type="SMART" id="SM00387">
    <property type="entry name" value="HATPase_c"/>
    <property type="match status" value="1"/>
</dbReference>
<feature type="modified residue" description="4-aspartylphosphate" evidence="13">
    <location>
        <position position="709"/>
    </location>
</feature>
<dbReference type="InterPro" id="IPR004358">
    <property type="entry name" value="Sig_transdc_His_kin-like_C"/>
</dbReference>
<evidence type="ECO:0000256" key="9">
    <source>
        <dbReference type="ARBA" id="ARBA00022840"/>
    </source>
</evidence>
<evidence type="ECO:0000256" key="11">
    <source>
        <dbReference type="ARBA" id="ARBA00023012"/>
    </source>
</evidence>
<feature type="coiled-coil region" evidence="14">
    <location>
        <begin position="239"/>
        <end position="284"/>
    </location>
</feature>
<keyword evidence="8 18" id="KW-0418">Kinase</keyword>
<evidence type="ECO:0000256" key="5">
    <source>
        <dbReference type="ARBA" id="ARBA00022679"/>
    </source>
</evidence>
<dbReference type="PANTHER" id="PTHR45339:SF1">
    <property type="entry name" value="HYBRID SIGNAL TRANSDUCTION HISTIDINE KINASE J"/>
    <property type="match status" value="1"/>
</dbReference>
<keyword evidence="9" id="KW-0067">ATP-binding</keyword>
<evidence type="ECO:0000256" key="15">
    <source>
        <dbReference type="SAM" id="Phobius"/>
    </source>
</evidence>
<dbReference type="STRING" id="1720063.SAMN05216217_10959"/>
<evidence type="ECO:0000313" key="18">
    <source>
        <dbReference type="EMBL" id="SFM60772.1"/>
    </source>
</evidence>
<dbReference type="SMART" id="SM00448">
    <property type="entry name" value="REC"/>
    <property type="match status" value="1"/>
</dbReference>
<dbReference type="CDD" id="cd16922">
    <property type="entry name" value="HATPase_EvgS-ArcB-TorS-like"/>
    <property type="match status" value="1"/>
</dbReference>
<dbReference type="FunFam" id="1.10.287.130:FF:000004">
    <property type="entry name" value="Ethylene receptor 1"/>
    <property type="match status" value="1"/>
</dbReference>
<dbReference type="PANTHER" id="PTHR45339">
    <property type="entry name" value="HYBRID SIGNAL TRANSDUCTION HISTIDINE KINASE J"/>
    <property type="match status" value="1"/>
</dbReference>
<evidence type="ECO:0000256" key="1">
    <source>
        <dbReference type="ARBA" id="ARBA00000085"/>
    </source>
</evidence>
<dbReference type="InterPro" id="IPR036890">
    <property type="entry name" value="HATPase_C_sf"/>
</dbReference>
<keyword evidence="12 15" id="KW-0472">Membrane</keyword>
<feature type="transmembrane region" description="Helical" evidence="15">
    <location>
        <begin position="16"/>
        <end position="35"/>
    </location>
</feature>
<dbReference type="Gene3D" id="6.10.340.10">
    <property type="match status" value="1"/>
</dbReference>
<dbReference type="InterPro" id="IPR003661">
    <property type="entry name" value="HisK_dim/P_dom"/>
</dbReference>
<evidence type="ECO:0000256" key="8">
    <source>
        <dbReference type="ARBA" id="ARBA00022777"/>
    </source>
</evidence>
<evidence type="ECO:0000256" key="4">
    <source>
        <dbReference type="ARBA" id="ARBA00022553"/>
    </source>
</evidence>
<dbReference type="GO" id="GO:0005524">
    <property type="term" value="F:ATP binding"/>
    <property type="evidence" value="ECO:0007669"/>
    <property type="project" value="UniProtKB-KW"/>
</dbReference>
<keyword evidence="5" id="KW-0808">Transferase</keyword>
<keyword evidence="19" id="KW-1185">Reference proteome</keyword>
<evidence type="ECO:0000256" key="3">
    <source>
        <dbReference type="ARBA" id="ARBA00012438"/>
    </source>
</evidence>
<dbReference type="SUPFAM" id="SSF52172">
    <property type="entry name" value="CheY-like"/>
    <property type="match status" value="1"/>
</dbReference>
<name>A0A1I4S8F6_9GAMM</name>
<dbReference type="SUPFAM" id="SSF55874">
    <property type="entry name" value="ATPase domain of HSP90 chaperone/DNA topoisomerase II/histidine kinase"/>
    <property type="match status" value="1"/>
</dbReference>
<comment type="catalytic activity">
    <reaction evidence="1">
        <text>ATP + protein L-histidine = ADP + protein N-phospho-L-histidine.</text>
        <dbReference type="EC" id="2.7.13.3"/>
    </reaction>
</comment>
<dbReference type="InterPro" id="IPR005467">
    <property type="entry name" value="His_kinase_dom"/>
</dbReference>
<dbReference type="Pfam" id="PF00512">
    <property type="entry name" value="HisKA"/>
    <property type="match status" value="1"/>
</dbReference>
<dbReference type="EC" id="2.7.13.3" evidence="3"/>
<evidence type="ECO:0000256" key="2">
    <source>
        <dbReference type="ARBA" id="ARBA00004370"/>
    </source>
</evidence>
<evidence type="ECO:0000256" key="13">
    <source>
        <dbReference type="PROSITE-ProRule" id="PRU00169"/>
    </source>
</evidence>
<dbReference type="SUPFAM" id="SSF47384">
    <property type="entry name" value="Homodimeric domain of signal transducing histidine kinase"/>
    <property type="match status" value="1"/>
</dbReference>
<keyword evidence="6 15" id="KW-0812">Transmembrane</keyword>
<protein>
    <recommendedName>
        <fullName evidence="3">histidine kinase</fullName>
        <ecNumber evidence="3">2.7.13.3</ecNumber>
    </recommendedName>
</protein>
<feature type="domain" description="Response regulatory" evidence="17">
    <location>
        <begin position="660"/>
        <end position="776"/>
    </location>
</feature>
<keyword evidence="7" id="KW-0547">Nucleotide-binding</keyword>
<reference evidence="19" key="1">
    <citation type="submission" date="2016-10" db="EMBL/GenBank/DDBJ databases">
        <authorList>
            <person name="Varghese N."/>
            <person name="Submissions S."/>
        </authorList>
    </citation>
    <scope>NUCLEOTIDE SEQUENCE [LARGE SCALE GENOMIC DNA]</scope>
    <source>
        <strain evidence="19">DSM 24213</strain>
    </source>
</reference>
<dbReference type="PROSITE" id="PS50109">
    <property type="entry name" value="HIS_KIN"/>
    <property type="match status" value="1"/>
</dbReference>
<evidence type="ECO:0000256" key="10">
    <source>
        <dbReference type="ARBA" id="ARBA00022989"/>
    </source>
</evidence>
<evidence type="ECO:0000313" key="19">
    <source>
        <dbReference type="Proteomes" id="UP000243629"/>
    </source>
</evidence>
<evidence type="ECO:0000256" key="6">
    <source>
        <dbReference type="ARBA" id="ARBA00022692"/>
    </source>
</evidence>
<feature type="domain" description="Histidine kinase" evidence="16">
    <location>
        <begin position="298"/>
        <end position="518"/>
    </location>
</feature>
<evidence type="ECO:0000256" key="7">
    <source>
        <dbReference type="ARBA" id="ARBA00022741"/>
    </source>
</evidence>
<dbReference type="CDD" id="cd17546">
    <property type="entry name" value="REC_hyHK_CKI1_RcsC-like"/>
    <property type="match status" value="1"/>
</dbReference>
<dbReference type="Pfam" id="PF02518">
    <property type="entry name" value="HATPase_c"/>
    <property type="match status" value="1"/>
</dbReference>
<dbReference type="Proteomes" id="UP000243629">
    <property type="component" value="Unassembled WGS sequence"/>
</dbReference>
<accession>A0A1I4S8F6</accession>
<dbReference type="SMART" id="SM00388">
    <property type="entry name" value="HisKA"/>
    <property type="match status" value="1"/>
</dbReference>
<dbReference type="AlphaFoldDB" id="A0A1I4S8F6"/>
<dbReference type="OrthoDB" id="9797243at2"/>
<keyword evidence="10 15" id="KW-1133">Transmembrane helix</keyword>
<dbReference type="PRINTS" id="PR00344">
    <property type="entry name" value="BCTRLSENSOR"/>
</dbReference>
<gene>
    <name evidence="18" type="ORF">SAMN05216217_10959</name>
</gene>
<dbReference type="GO" id="GO:0016020">
    <property type="term" value="C:membrane"/>
    <property type="evidence" value="ECO:0007669"/>
    <property type="project" value="UniProtKB-SubCell"/>
</dbReference>
<keyword evidence="14" id="KW-0175">Coiled coil</keyword>
<dbReference type="InterPro" id="IPR011006">
    <property type="entry name" value="CheY-like_superfamily"/>
</dbReference>
<dbReference type="Gene3D" id="3.30.565.10">
    <property type="entry name" value="Histidine kinase-like ATPase, C-terminal domain"/>
    <property type="match status" value="1"/>
</dbReference>
<evidence type="ECO:0000256" key="14">
    <source>
        <dbReference type="SAM" id="Coils"/>
    </source>
</evidence>